<gene>
    <name evidence="1" type="ORF">GCL60_07610</name>
</gene>
<dbReference type="RefSeq" id="WP_153419986.1">
    <property type="nucleotide sequence ID" value="NZ_WFLM01000003.1"/>
</dbReference>
<dbReference type="AlphaFoldDB" id="A0A6N6VST7"/>
<sequence>MRNNLQKNNNTSFVSNNMNKLHNSLYKKIIEGDNQDGILYIFTQTFKYLEQELNINRYDIFYEFIENHIYLEKKEDNLIEDIFYLFLKDLNFFNNIIVKYYSLHEMTKMLCLTNKFNTNIKSIKFNRIGKSYWTVINFPDSCEDLFKIKLPFKSNFNEIKVLYISSNKGFFNGIINHNIEKYLYLYSNDEIISDLNMESVFMKIGLV</sequence>
<proteinExistence type="predicted"/>
<evidence type="ECO:0000313" key="1">
    <source>
        <dbReference type="EMBL" id="KAB8038721.1"/>
    </source>
</evidence>
<name>A0A6N6VST7_9BACT</name>
<comment type="caution">
    <text evidence="1">The sequence shown here is derived from an EMBL/GenBank/DDBJ whole genome shotgun (WGS) entry which is preliminary data.</text>
</comment>
<reference evidence="1 2" key="1">
    <citation type="submission" date="2019-10" db="EMBL/GenBank/DDBJ databases">
        <title>New species of Slilvanegrellaceae.</title>
        <authorList>
            <person name="Pitt A."/>
            <person name="Hahn M.W."/>
        </authorList>
    </citation>
    <scope>NUCLEOTIDE SEQUENCE [LARGE SCALE GENOMIC DNA]</scope>
    <source>
        <strain evidence="1 2">SP-Ram-0.45-NSY-1</strain>
    </source>
</reference>
<organism evidence="1 2">
    <name type="scientific">Silvanigrella paludirubra</name>
    <dbReference type="NCBI Taxonomy" id="2499159"/>
    <lineage>
        <taxon>Bacteria</taxon>
        <taxon>Pseudomonadati</taxon>
        <taxon>Bdellovibrionota</taxon>
        <taxon>Oligoflexia</taxon>
        <taxon>Silvanigrellales</taxon>
        <taxon>Silvanigrellaceae</taxon>
        <taxon>Silvanigrella</taxon>
    </lineage>
</organism>
<accession>A0A6N6VST7</accession>
<evidence type="ECO:0000313" key="2">
    <source>
        <dbReference type="Proteomes" id="UP000437748"/>
    </source>
</evidence>
<dbReference type="OrthoDB" id="9857852at2"/>
<protein>
    <submittedName>
        <fullName evidence="1">Uncharacterized protein</fullName>
    </submittedName>
</protein>
<dbReference type="EMBL" id="WFLM01000003">
    <property type="protein sequence ID" value="KAB8038721.1"/>
    <property type="molecule type" value="Genomic_DNA"/>
</dbReference>
<keyword evidence="2" id="KW-1185">Reference proteome</keyword>
<dbReference type="Proteomes" id="UP000437748">
    <property type="component" value="Unassembled WGS sequence"/>
</dbReference>